<name>A0A2S3I9G8_9POAL</name>
<evidence type="ECO:0000256" key="1">
    <source>
        <dbReference type="SAM" id="MobiDB-lite"/>
    </source>
</evidence>
<dbReference type="Proteomes" id="UP000243499">
    <property type="component" value="Chromosome 7"/>
</dbReference>
<protein>
    <submittedName>
        <fullName evidence="2">Uncharacterized protein</fullName>
    </submittedName>
</protein>
<organism evidence="2">
    <name type="scientific">Panicum hallii</name>
    <dbReference type="NCBI Taxonomy" id="206008"/>
    <lineage>
        <taxon>Eukaryota</taxon>
        <taxon>Viridiplantae</taxon>
        <taxon>Streptophyta</taxon>
        <taxon>Embryophyta</taxon>
        <taxon>Tracheophyta</taxon>
        <taxon>Spermatophyta</taxon>
        <taxon>Magnoliopsida</taxon>
        <taxon>Liliopsida</taxon>
        <taxon>Poales</taxon>
        <taxon>Poaceae</taxon>
        <taxon>PACMAD clade</taxon>
        <taxon>Panicoideae</taxon>
        <taxon>Panicodae</taxon>
        <taxon>Paniceae</taxon>
        <taxon>Panicinae</taxon>
        <taxon>Panicum</taxon>
        <taxon>Panicum sect. Panicum</taxon>
    </lineage>
</organism>
<gene>
    <name evidence="2" type="ORF">PAHAL_7G257100</name>
</gene>
<accession>A0A2S3I9G8</accession>
<dbReference type="AlphaFoldDB" id="A0A2S3I9G8"/>
<sequence>MRRRTEAARSRARPRHPRAHRSEHPPRWILYERVSHCCYSTGHSAYDSMPMPPRTNPDAVSLQLPTALGSGALLLRGTGCHCAAAARQPPQGEINQLQTDAIMPWEGADRDRLGPAAMIRARPGCSEYSAAGPRSAINPRRGEFSSTVRGVYWRLQAFSTGPVNWKCSGSPGR</sequence>
<proteinExistence type="predicted"/>
<reference evidence="2" key="1">
    <citation type="submission" date="2018-04" db="EMBL/GenBank/DDBJ databases">
        <title>WGS assembly of Panicum hallii.</title>
        <authorList>
            <person name="Lovell J."/>
            <person name="Jenkins J."/>
            <person name="Lowry D."/>
            <person name="Mamidi S."/>
            <person name="Sreedasyam A."/>
            <person name="Weng X."/>
            <person name="Barry K."/>
            <person name="Bonette J."/>
            <person name="Campitelli B."/>
            <person name="Daum C."/>
            <person name="Gordon S."/>
            <person name="Gould B."/>
            <person name="Lipzen A."/>
            <person name="Macqueen A."/>
            <person name="Palacio-Mejia J."/>
            <person name="Plott C."/>
            <person name="Shakirov E."/>
            <person name="Shu S."/>
            <person name="Yoshinaga Y."/>
            <person name="Zane M."/>
            <person name="Rokhsar D."/>
            <person name="Grimwood J."/>
            <person name="Schmutz J."/>
            <person name="Juenger T."/>
        </authorList>
    </citation>
    <scope>NUCLEOTIDE SEQUENCE [LARGE SCALE GENOMIC DNA]</scope>
    <source>
        <strain evidence="2">FIL2</strain>
    </source>
</reference>
<feature type="region of interest" description="Disordered" evidence="1">
    <location>
        <begin position="1"/>
        <end position="22"/>
    </location>
</feature>
<dbReference type="EMBL" id="CM008052">
    <property type="protein sequence ID" value="PAN39641.1"/>
    <property type="molecule type" value="Genomic_DNA"/>
</dbReference>
<feature type="compositionally biased region" description="Basic residues" evidence="1">
    <location>
        <begin position="10"/>
        <end position="19"/>
    </location>
</feature>
<dbReference type="Gramene" id="PAN39641">
    <property type="protein sequence ID" value="PAN39641"/>
    <property type="gene ID" value="PAHAL_7G257100"/>
</dbReference>
<evidence type="ECO:0000313" key="2">
    <source>
        <dbReference type="EMBL" id="PAN39641.1"/>
    </source>
</evidence>